<feature type="non-terminal residue" evidence="1">
    <location>
        <position position="420"/>
    </location>
</feature>
<comment type="caution">
    <text evidence="1">The sequence shown here is derived from an EMBL/GenBank/DDBJ whole genome shotgun (WGS) entry which is preliminary data.</text>
</comment>
<evidence type="ECO:0000313" key="1">
    <source>
        <dbReference type="EMBL" id="KAK3070963.1"/>
    </source>
</evidence>
<evidence type="ECO:0000313" key="2">
    <source>
        <dbReference type="Proteomes" id="UP001186974"/>
    </source>
</evidence>
<proteinExistence type="predicted"/>
<accession>A0ACC3DGV1</accession>
<dbReference type="Proteomes" id="UP001186974">
    <property type="component" value="Unassembled WGS sequence"/>
</dbReference>
<sequence length="420" mass="45991">SMTLKERKAAQKKGKKAPEKPTELPKALQPELAKPSESVVDLEPQADWTDAWGATAVKKTKKGKKDSLAAEPVAVPEPEPEFEAEKPSDDWSTWMTTTADKKKGKDAKDPWAPAAPEVTDTWGTSTFGTYWNKDKKSDAVDATVMKPVSIDEPKVEEEDDWFGFGRNDKSKKKDKKDRNAPVEVVDETPVAPVMQPEAIAEDKPEEDAWTGFGTLKNSKKSKKKGTSAIWDPITPAPTLSDDMPTAEEPAPEPKAIEAAPDDMWGSFGAKKSKTSKKGVVGSDLSKTVSKDSQAGLEKTMSKDSKTAADDLLDLLDGPLPEEPKKEENAASAVKGFWSSWGAGSGTPSSTTSKPKEKPKSAKELIAERKAKEKEEKEKKAQKEKERKEQEEREAIEREEAEKAAQEAEVAAEKERKISDL</sequence>
<dbReference type="EMBL" id="JAWDJW010004897">
    <property type="protein sequence ID" value="KAK3070963.1"/>
    <property type="molecule type" value="Genomic_DNA"/>
</dbReference>
<feature type="non-terminal residue" evidence="1">
    <location>
        <position position="1"/>
    </location>
</feature>
<keyword evidence="2" id="KW-1185">Reference proteome</keyword>
<reference evidence="1" key="1">
    <citation type="submission" date="2024-09" db="EMBL/GenBank/DDBJ databases">
        <title>Black Yeasts Isolated from many extreme environments.</title>
        <authorList>
            <person name="Coleine C."/>
            <person name="Stajich J.E."/>
            <person name="Selbmann L."/>
        </authorList>
    </citation>
    <scope>NUCLEOTIDE SEQUENCE</scope>
    <source>
        <strain evidence="1">CCFEE 5737</strain>
    </source>
</reference>
<gene>
    <name evidence="1" type="ORF">LTS18_014963</name>
</gene>
<protein>
    <submittedName>
        <fullName evidence="1">Uncharacterized protein</fullName>
    </submittedName>
</protein>
<name>A0ACC3DGV1_9PEZI</name>
<organism evidence="1 2">
    <name type="scientific">Coniosporium uncinatum</name>
    <dbReference type="NCBI Taxonomy" id="93489"/>
    <lineage>
        <taxon>Eukaryota</taxon>
        <taxon>Fungi</taxon>
        <taxon>Dikarya</taxon>
        <taxon>Ascomycota</taxon>
        <taxon>Pezizomycotina</taxon>
        <taxon>Dothideomycetes</taxon>
        <taxon>Dothideomycetes incertae sedis</taxon>
        <taxon>Coniosporium</taxon>
    </lineage>
</organism>